<dbReference type="InterPro" id="IPR003115">
    <property type="entry name" value="ParB_N"/>
</dbReference>
<evidence type="ECO:0000256" key="1">
    <source>
        <dbReference type="ARBA" id="ARBA00006295"/>
    </source>
</evidence>
<evidence type="ECO:0000256" key="3">
    <source>
        <dbReference type="ARBA" id="ARBA00023125"/>
    </source>
</evidence>
<dbReference type="NCBIfam" id="TIGR00180">
    <property type="entry name" value="parB_part"/>
    <property type="match status" value="1"/>
</dbReference>
<dbReference type="CDD" id="cd16393">
    <property type="entry name" value="SPO0J_N"/>
    <property type="match status" value="1"/>
</dbReference>
<dbReference type="FunFam" id="3.90.1530.30:FF:000001">
    <property type="entry name" value="Chromosome partitioning protein ParB"/>
    <property type="match status" value="1"/>
</dbReference>
<feature type="domain" description="ParB-like N-terminal" evidence="5">
    <location>
        <begin position="38"/>
        <end position="126"/>
    </location>
</feature>
<evidence type="ECO:0000256" key="4">
    <source>
        <dbReference type="SAM" id="MobiDB-lite"/>
    </source>
</evidence>
<gene>
    <name evidence="6" type="primary">spo0J_1</name>
    <name evidence="6" type="ORF">DSM112329_00332</name>
</gene>
<dbReference type="InterPro" id="IPR004437">
    <property type="entry name" value="ParB/RepB/Spo0J"/>
</dbReference>
<dbReference type="Pfam" id="PF17762">
    <property type="entry name" value="HTH_ParB"/>
    <property type="match status" value="1"/>
</dbReference>
<dbReference type="SMART" id="SM00470">
    <property type="entry name" value="ParB"/>
    <property type="match status" value="1"/>
</dbReference>
<evidence type="ECO:0000313" key="6">
    <source>
        <dbReference type="EMBL" id="XAY03513.1"/>
    </source>
</evidence>
<dbReference type="Gene3D" id="3.90.1530.30">
    <property type="match status" value="1"/>
</dbReference>
<keyword evidence="3" id="KW-0238">DNA-binding</keyword>
<dbReference type="Gene3D" id="1.10.10.2830">
    <property type="match status" value="1"/>
</dbReference>
<organism evidence="6">
    <name type="scientific">Paraconexibacter sp. AEG42_29</name>
    <dbReference type="NCBI Taxonomy" id="2997339"/>
    <lineage>
        <taxon>Bacteria</taxon>
        <taxon>Bacillati</taxon>
        <taxon>Actinomycetota</taxon>
        <taxon>Thermoleophilia</taxon>
        <taxon>Solirubrobacterales</taxon>
        <taxon>Paraconexibacteraceae</taxon>
        <taxon>Paraconexibacter</taxon>
    </lineage>
</organism>
<dbReference type="SUPFAM" id="SSF110849">
    <property type="entry name" value="ParB/Sulfiredoxin"/>
    <property type="match status" value="1"/>
</dbReference>
<comment type="similarity">
    <text evidence="1">Belongs to the ParB family.</text>
</comment>
<reference evidence="6" key="1">
    <citation type="submission" date="2022-12" db="EMBL/GenBank/DDBJ databases">
        <title>Paraconexibacter alkalitolerans sp. nov. and Baekduia alba sp. nov., isolated from soil and emended description of the genera Paraconexibacter (Chun et al., 2020) and Baekduia (An et al., 2020).</title>
        <authorList>
            <person name="Vieira S."/>
            <person name="Huber K.J."/>
            <person name="Geppert A."/>
            <person name="Wolf J."/>
            <person name="Neumann-Schaal M."/>
            <person name="Muesken M."/>
            <person name="Overmann J."/>
        </authorList>
    </citation>
    <scope>NUCLEOTIDE SEQUENCE</scope>
    <source>
        <strain evidence="6">AEG42_29</strain>
    </source>
</reference>
<dbReference type="FunFam" id="1.10.10.2830:FF:000001">
    <property type="entry name" value="Chromosome partitioning protein ParB"/>
    <property type="match status" value="1"/>
</dbReference>
<name>A0AAU7API5_9ACTN</name>
<feature type="region of interest" description="Disordered" evidence="4">
    <location>
        <begin position="1"/>
        <end position="21"/>
    </location>
</feature>
<dbReference type="PANTHER" id="PTHR33375">
    <property type="entry name" value="CHROMOSOME-PARTITIONING PROTEIN PARB-RELATED"/>
    <property type="match status" value="1"/>
</dbReference>
<protein>
    <submittedName>
        <fullName evidence="6">Stage 0 sporulation protein J</fullName>
    </submittedName>
</protein>
<evidence type="ECO:0000256" key="2">
    <source>
        <dbReference type="ARBA" id="ARBA00022829"/>
    </source>
</evidence>
<dbReference type="GO" id="GO:0007059">
    <property type="term" value="P:chromosome segregation"/>
    <property type="evidence" value="ECO:0007669"/>
    <property type="project" value="UniProtKB-KW"/>
</dbReference>
<dbReference type="SUPFAM" id="SSF109709">
    <property type="entry name" value="KorB DNA-binding domain-like"/>
    <property type="match status" value="1"/>
</dbReference>
<keyword evidence="2" id="KW-0159">Chromosome partition</keyword>
<dbReference type="KEGG" id="parq:DSM112329_00332"/>
<accession>A0AAU7API5</accession>
<dbReference type="Pfam" id="PF02195">
    <property type="entry name" value="ParB_N"/>
    <property type="match status" value="1"/>
</dbReference>
<dbReference type="PANTHER" id="PTHR33375:SF1">
    <property type="entry name" value="CHROMOSOME-PARTITIONING PROTEIN PARB-RELATED"/>
    <property type="match status" value="1"/>
</dbReference>
<dbReference type="RefSeq" id="WP_354700069.1">
    <property type="nucleotide sequence ID" value="NZ_CP114014.1"/>
</dbReference>
<dbReference type="AlphaFoldDB" id="A0AAU7API5"/>
<sequence>MTKPKLTGTRPRLGAQPGGPGVPVGAVYTQLAAGGQLRTVAIDQIDPDPGQARRTFDPDALATLAASISELGVLQPPLVTTLRGGRYQLIAGERRWRAAKLAGVTELQVLVRDQVDVALAALAENLQREDLDPIDEATAYARVIREHAITIAEFARRLGLSRPAVSNALRLLELSEPIQHHLRSRRLSKRHGRELLSEADPVRREELARQAADGEWTVRRLAVAIARTSRPAGATPGDERAARATAVLSAHFARQTVVRRAGNGYRATMTFATPDELDAFVAEHAGQAGQLW</sequence>
<dbReference type="InterPro" id="IPR041468">
    <property type="entry name" value="HTH_ParB/Spo0J"/>
</dbReference>
<evidence type="ECO:0000259" key="5">
    <source>
        <dbReference type="SMART" id="SM00470"/>
    </source>
</evidence>
<dbReference type="GO" id="GO:0005694">
    <property type="term" value="C:chromosome"/>
    <property type="evidence" value="ECO:0007669"/>
    <property type="project" value="TreeGrafter"/>
</dbReference>
<proteinExistence type="inferred from homology"/>
<dbReference type="InterPro" id="IPR036086">
    <property type="entry name" value="ParB/Sulfiredoxin_sf"/>
</dbReference>
<dbReference type="GO" id="GO:0003677">
    <property type="term" value="F:DNA binding"/>
    <property type="evidence" value="ECO:0007669"/>
    <property type="project" value="UniProtKB-KW"/>
</dbReference>
<dbReference type="EMBL" id="CP114014">
    <property type="protein sequence ID" value="XAY03513.1"/>
    <property type="molecule type" value="Genomic_DNA"/>
</dbReference>
<dbReference type="InterPro" id="IPR050336">
    <property type="entry name" value="Chromosome_partition/occlusion"/>
</dbReference>